<dbReference type="GO" id="GO:0003796">
    <property type="term" value="F:lysozyme activity"/>
    <property type="evidence" value="ECO:0007669"/>
    <property type="project" value="InterPro"/>
</dbReference>
<dbReference type="EMBL" id="CAJVPV010012672">
    <property type="protein sequence ID" value="CAG8671678.1"/>
    <property type="molecule type" value="Genomic_DNA"/>
</dbReference>
<dbReference type="PROSITE" id="PS51904">
    <property type="entry name" value="GLYCOSYL_HYDROL_F25_2"/>
    <property type="match status" value="1"/>
</dbReference>
<protein>
    <submittedName>
        <fullName evidence="3">170_t:CDS:1</fullName>
    </submittedName>
</protein>
<accession>A0A9N9HGA2</accession>
<dbReference type="Proteomes" id="UP000789342">
    <property type="component" value="Unassembled WGS sequence"/>
</dbReference>
<sequence>MPLMLETQQASNQPPVGRVLRSRAFEGCNVHGSIAPSCYGNYKNALAAGYKYIDLYFFPCTGSTYNCKSPQTQINELVDFVNQNNMLVQTIWIDFEKDTTTCTKSWDGTASSNLALAKQFTDAAKATKWNWGIYSSQGEWETLFGSAGAVVDSRFKVWYAHPQNPLQPNYDDWKDMAFGGFSAPSGKQYGGGSGQCGSFDLNIFTYSTGAQ</sequence>
<dbReference type="InterPro" id="IPR051595">
    <property type="entry name" value="GH25_Enzymes"/>
</dbReference>
<organism evidence="3 4">
    <name type="scientific">Acaulospora morrowiae</name>
    <dbReference type="NCBI Taxonomy" id="94023"/>
    <lineage>
        <taxon>Eukaryota</taxon>
        <taxon>Fungi</taxon>
        <taxon>Fungi incertae sedis</taxon>
        <taxon>Mucoromycota</taxon>
        <taxon>Glomeromycotina</taxon>
        <taxon>Glomeromycetes</taxon>
        <taxon>Diversisporales</taxon>
        <taxon>Acaulosporaceae</taxon>
        <taxon>Acaulospora</taxon>
    </lineage>
</organism>
<dbReference type="GO" id="GO:0009253">
    <property type="term" value="P:peptidoglycan catabolic process"/>
    <property type="evidence" value="ECO:0007669"/>
    <property type="project" value="InterPro"/>
</dbReference>
<dbReference type="PANTHER" id="PTHR23208">
    <property type="entry name" value="LYSOZYME PROTEIN"/>
    <property type="match status" value="1"/>
</dbReference>
<dbReference type="PANTHER" id="PTHR23208:SF36">
    <property type="entry name" value="LYSOZYME-RELATED"/>
    <property type="match status" value="1"/>
</dbReference>
<keyword evidence="2" id="KW-0732">Signal</keyword>
<dbReference type="Gene3D" id="3.20.20.80">
    <property type="entry name" value="Glycosidases"/>
    <property type="match status" value="1"/>
</dbReference>
<dbReference type="SUPFAM" id="SSF51445">
    <property type="entry name" value="(Trans)glycosidases"/>
    <property type="match status" value="1"/>
</dbReference>
<proteinExistence type="inferred from homology"/>
<comment type="caution">
    <text evidence="3">The sequence shown here is derived from an EMBL/GenBank/DDBJ whole genome shotgun (WGS) entry which is preliminary data.</text>
</comment>
<comment type="similarity">
    <text evidence="1">Belongs to the glycosyl hydrolase 25 family.</text>
</comment>
<name>A0A9N9HGA2_9GLOM</name>
<dbReference type="InterPro" id="IPR017853">
    <property type="entry name" value="GH"/>
</dbReference>
<evidence type="ECO:0000313" key="3">
    <source>
        <dbReference type="EMBL" id="CAG8671678.1"/>
    </source>
</evidence>
<dbReference type="InterPro" id="IPR002053">
    <property type="entry name" value="Glyco_hydro_25"/>
</dbReference>
<gene>
    <name evidence="3" type="ORF">AMORRO_LOCUS10848</name>
</gene>
<dbReference type="OrthoDB" id="2251794at2759"/>
<evidence type="ECO:0000256" key="1">
    <source>
        <dbReference type="ARBA" id="ARBA00010646"/>
    </source>
</evidence>
<reference evidence="3" key="1">
    <citation type="submission" date="2021-06" db="EMBL/GenBank/DDBJ databases">
        <authorList>
            <person name="Kallberg Y."/>
            <person name="Tangrot J."/>
            <person name="Rosling A."/>
        </authorList>
    </citation>
    <scope>NUCLEOTIDE SEQUENCE</scope>
    <source>
        <strain evidence="3">CL551</strain>
    </source>
</reference>
<dbReference type="GO" id="GO:0016998">
    <property type="term" value="P:cell wall macromolecule catabolic process"/>
    <property type="evidence" value="ECO:0007669"/>
    <property type="project" value="InterPro"/>
</dbReference>
<evidence type="ECO:0000313" key="4">
    <source>
        <dbReference type="Proteomes" id="UP000789342"/>
    </source>
</evidence>
<dbReference type="AlphaFoldDB" id="A0A9N9HGA2"/>
<keyword evidence="4" id="KW-1185">Reference proteome</keyword>
<dbReference type="GO" id="GO:0007165">
    <property type="term" value="P:signal transduction"/>
    <property type="evidence" value="ECO:0007669"/>
    <property type="project" value="TreeGrafter"/>
</dbReference>
<evidence type="ECO:0000256" key="2">
    <source>
        <dbReference type="ARBA" id="ARBA00022729"/>
    </source>
</evidence>
<feature type="non-terminal residue" evidence="3">
    <location>
        <position position="211"/>
    </location>
</feature>